<dbReference type="AlphaFoldDB" id="A0A3R8YRJ7"/>
<comment type="caution">
    <text evidence="1">The sequence shown here is derived from an EMBL/GenBank/DDBJ whole genome shotgun (WGS) entry which is preliminary data.</text>
</comment>
<evidence type="ECO:0000313" key="2">
    <source>
        <dbReference type="Proteomes" id="UP000269265"/>
    </source>
</evidence>
<evidence type="ECO:0000313" key="1">
    <source>
        <dbReference type="EMBL" id="RRS06320.1"/>
    </source>
</evidence>
<name>A0A3R8YRJ7_9BURK</name>
<accession>A0A3R8YRJ7</accession>
<gene>
    <name evidence="1" type="ORF">EIP75_01675</name>
</gene>
<keyword evidence="2" id="KW-1185">Reference proteome</keyword>
<dbReference type="EMBL" id="RSED01000001">
    <property type="protein sequence ID" value="RRS06320.1"/>
    <property type="molecule type" value="Genomic_DNA"/>
</dbReference>
<protein>
    <submittedName>
        <fullName evidence="1">Uncharacterized protein</fullName>
    </submittedName>
</protein>
<dbReference type="RefSeq" id="WP_125241463.1">
    <property type="nucleotide sequence ID" value="NZ_RSED01000001.1"/>
</dbReference>
<organism evidence="1 2">
    <name type="scientific">Aquabacterium soli</name>
    <dbReference type="NCBI Taxonomy" id="2493092"/>
    <lineage>
        <taxon>Bacteria</taxon>
        <taxon>Pseudomonadati</taxon>
        <taxon>Pseudomonadota</taxon>
        <taxon>Betaproteobacteria</taxon>
        <taxon>Burkholderiales</taxon>
        <taxon>Aquabacterium</taxon>
    </lineage>
</organism>
<dbReference type="Proteomes" id="UP000269265">
    <property type="component" value="Unassembled WGS sequence"/>
</dbReference>
<sequence>MAVFATMLAGCAAPRPVAISHLASGLQIDLPPGFIDQTAEALRRHRERGDPRRRDVSAEPLMAFSDDAGARGCLLSRLLTQGSALQLTPTSTHVAELLSQLPVQLQPSRHRIWPVLARGYRVGLNGDGSLPTPPQTHTVVSSRQANIGTRPAWLVITQQQWPQQAGAYQGATQAATMAADLGPSFPDGRQWLVVQCGANHLPDYVGGYLDEVLEAVADARWQPPGPAETPLARSSTVVPQ</sequence>
<proteinExistence type="predicted"/>
<reference evidence="1 2" key="1">
    <citation type="submission" date="2018-12" db="EMBL/GenBank/DDBJ databases">
        <title>The whole draft genome of Aquabacterium sp. SJQ9.</title>
        <authorList>
            <person name="Sun L."/>
            <person name="Gao X."/>
            <person name="Chen W."/>
            <person name="Huang K."/>
        </authorList>
    </citation>
    <scope>NUCLEOTIDE SEQUENCE [LARGE SCALE GENOMIC DNA]</scope>
    <source>
        <strain evidence="1 2">SJQ9</strain>
    </source>
</reference>